<evidence type="ECO:0000256" key="2">
    <source>
        <dbReference type="ARBA" id="ARBA00022527"/>
    </source>
</evidence>
<dbReference type="SMART" id="SM00220">
    <property type="entry name" value="S_TKc"/>
    <property type="match status" value="1"/>
</dbReference>
<dbReference type="SUPFAM" id="SSF56112">
    <property type="entry name" value="Protein kinase-like (PK-like)"/>
    <property type="match status" value="1"/>
</dbReference>
<dbReference type="InterPro" id="IPR011009">
    <property type="entry name" value="Kinase-like_dom_sf"/>
</dbReference>
<dbReference type="PROSITE" id="PS50011">
    <property type="entry name" value="PROTEIN_KINASE_DOM"/>
    <property type="match status" value="1"/>
</dbReference>
<keyword evidence="6" id="KW-0067">ATP-binding</keyword>
<dbReference type="Gene3D" id="1.10.510.10">
    <property type="entry name" value="Transferase(Phosphotransferase) domain 1"/>
    <property type="match status" value="1"/>
</dbReference>
<comment type="similarity">
    <text evidence="1">Belongs to the protein kinase superfamily. CMGC Ser/Thr protein kinase family. GSK-3 subfamily.</text>
</comment>
<dbReference type="GO" id="GO:0005524">
    <property type="term" value="F:ATP binding"/>
    <property type="evidence" value="ECO:0007669"/>
    <property type="project" value="UniProtKB-KW"/>
</dbReference>
<feature type="domain" description="Protein kinase" evidence="7">
    <location>
        <begin position="1"/>
        <end position="247"/>
    </location>
</feature>
<organism evidence="8">
    <name type="scientific">Menopon gallinae</name>
    <name type="common">poultry shaft louse</name>
    <dbReference type="NCBI Taxonomy" id="328185"/>
    <lineage>
        <taxon>Eukaryota</taxon>
        <taxon>Metazoa</taxon>
        <taxon>Ecdysozoa</taxon>
        <taxon>Arthropoda</taxon>
        <taxon>Hexapoda</taxon>
        <taxon>Insecta</taxon>
        <taxon>Pterygota</taxon>
        <taxon>Neoptera</taxon>
        <taxon>Paraneoptera</taxon>
        <taxon>Psocodea</taxon>
        <taxon>Troctomorpha</taxon>
        <taxon>Phthiraptera</taxon>
        <taxon>Amblycera</taxon>
        <taxon>Menoponidae</taxon>
        <taxon>Menopon</taxon>
    </lineage>
</organism>
<keyword evidence="4" id="KW-0547">Nucleotide-binding</keyword>
<evidence type="ECO:0000313" key="8">
    <source>
        <dbReference type="EMBL" id="KAL0263893.1"/>
    </source>
</evidence>
<evidence type="ECO:0000256" key="6">
    <source>
        <dbReference type="ARBA" id="ARBA00022840"/>
    </source>
</evidence>
<reference evidence="8" key="1">
    <citation type="journal article" date="2024" name="Gigascience">
        <title>Chromosome-level genome of the poultry shaft louse Menopon gallinae provides insight into the host-switching and adaptive evolution of parasitic lice.</title>
        <authorList>
            <person name="Xu Y."/>
            <person name="Ma L."/>
            <person name="Liu S."/>
            <person name="Liang Y."/>
            <person name="Liu Q."/>
            <person name="He Z."/>
            <person name="Tian L."/>
            <person name="Duan Y."/>
            <person name="Cai W."/>
            <person name="Li H."/>
            <person name="Song F."/>
        </authorList>
    </citation>
    <scope>NUCLEOTIDE SEQUENCE</scope>
    <source>
        <strain evidence="8">Cailab_2023a</strain>
    </source>
</reference>
<dbReference type="GO" id="GO:0030154">
    <property type="term" value="P:cell differentiation"/>
    <property type="evidence" value="ECO:0007669"/>
    <property type="project" value="TreeGrafter"/>
</dbReference>
<dbReference type="PANTHER" id="PTHR24057:SF0">
    <property type="entry name" value="PROTEIN KINASE SHAGGY-RELATED"/>
    <property type="match status" value="1"/>
</dbReference>
<evidence type="ECO:0000259" key="7">
    <source>
        <dbReference type="PROSITE" id="PS50011"/>
    </source>
</evidence>
<accession>A0AAW2H680</accession>
<evidence type="ECO:0000256" key="4">
    <source>
        <dbReference type="ARBA" id="ARBA00022741"/>
    </source>
</evidence>
<dbReference type="GO" id="GO:0007165">
    <property type="term" value="P:signal transduction"/>
    <property type="evidence" value="ECO:0007669"/>
    <property type="project" value="TreeGrafter"/>
</dbReference>
<dbReference type="GO" id="GO:0005737">
    <property type="term" value="C:cytoplasm"/>
    <property type="evidence" value="ECO:0007669"/>
    <property type="project" value="TreeGrafter"/>
</dbReference>
<dbReference type="EMBL" id="JARGDH010000083">
    <property type="protein sequence ID" value="KAL0263893.1"/>
    <property type="molecule type" value="Genomic_DNA"/>
</dbReference>
<protein>
    <recommendedName>
        <fullName evidence="7">Protein kinase domain-containing protein</fullName>
    </recommendedName>
</protein>
<name>A0AAW2H680_9NEOP</name>
<dbReference type="InterPro" id="IPR050591">
    <property type="entry name" value="GSK-3"/>
</dbReference>
<dbReference type="InterPro" id="IPR008271">
    <property type="entry name" value="Ser/Thr_kinase_AS"/>
</dbReference>
<sequence>MALKRVYQDRKYYNRELETLLQLSHPNIVRLNYFSVDEKTEHGCYLNLFFELGDVSFEQLIAQKARFSEREVRGFFLQGLAALKYLESMNIVHRDIKPANILLVGGRAIKICDFGSAKRVSKNEYNSTYICSRYYRAPENILGIVDYDCRIDVWSMGLSFLELFVFSPVFSGESNKDQLSKILEVTSVSETCRIKHNLHACRSIGIENYLKPIVSDPGLVFLFEHSIVFERDRRLQASKLIEYESAFEPGAEDTQKFAGAACM</sequence>
<dbReference type="Pfam" id="PF00069">
    <property type="entry name" value="Pkinase"/>
    <property type="match status" value="1"/>
</dbReference>
<dbReference type="GO" id="GO:0005634">
    <property type="term" value="C:nucleus"/>
    <property type="evidence" value="ECO:0007669"/>
    <property type="project" value="TreeGrafter"/>
</dbReference>
<evidence type="ECO:0000256" key="1">
    <source>
        <dbReference type="ARBA" id="ARBA00005527"/>
    </source>
</evidence>
<dbReference type="InterPro" id="IPR000719">
    <property type="entry name" value="Prot_kinase_dom"/>
</dbReference>
<comment type="caution">
    <text evidence="8">The sequence shown here is derived from an EMBL/GenBank/DDBJ whole genome shotgun (WGS) entry which is preliminary data.</text>
</comment>
<keyword evidence="5" id="KW-0418">Kinase</keyword>
<dbReference type="PANTHER" id="PTHR24057">
    <property type="entry name" value="GLYCOGEN SYNTHASE KINASE-3 ALPHA"/>
    <property type="match status" value="1"/>
</dbReference>
<dbReference type="Gene3D" id="3.30.200.20">
    <property type="entry name" value="Phosphorylase Kinase, domain 1"/>
    <property type="match status" value="1"/>
</dbReference>
<gene>
    <name evidence="8" type="ORF">PYX00_010844</name>
</gene>
<dbReference type="AlphaFoldDB" id="A0AAW2H680"/>
<proteinExistence type="inferred from homology"/>
<evidence type="ECO:0000256" key="5">
    <source>
        <dbReference type="ARBA" id="ARBA00022777"/>
    </source>
</evidence>
<dbReference type="PROSITE" id="PS00108">
    <property type="entry name" value="PROTEIN_KINASE_ST"/>
    <property type="match status" value="1"/>
</dbReference>
<keyword evidence="3" id="KW-0808">Transferase</keyword>
<keyword evidence="2" id="KW-0723">Serine/threonine-protein kinase</keyword>
<evidence type="ECO:0000256" key="3">
    <source>
        <dbReference type="ARBA" id="ARBA00022679"/>
    </source>
</evidence>
<dbReference type="GO" id="GO:0004674">
    <property type="term" value="F:protein serine/threonine kinase activity"/>
    <property type="evidence" value="ECO:0007669"/>
    <property type="project" value="UniProtKB-KW"/>
</dbReference>